<evidence type="ECO:0000259" key="5">
    <source>
        <dbReference type="PROSITE" id="PS50002"/>
    </source>
</evidence>
<keyword evidence="3" id="KW-0175">Coiled coil</keyword>
<evidence type="ECO:0000313" key="6">
    <source>
        <dbReference type="EMBL" id="RMZ54117.1"/>
    </source>
</evidence>
<proteinExistence type="predicted"/>
<dbReference type="Proteomes" id="UP000279271">
    <property type="component" value="Unassembled WGS sequence"/>
</dbReference>
<dbReference type="Gene3D" id="2.30.30.40">
    <property type="entry name" value="SH3 Domains"/>
    <property type="match status" value="1"/>
</dbReference>
<feature type="domain" description="SH3" evidence="5">
    <location>
        <begin position="217"/>
        <end position="274"/>
    </location>
</feature>
<reference evidence="7" key="1">
    <citation type="journal article" date="2018" name="Algal Res.">
        <title>Characterization of plant carbon substrate utilization by Auxenochlorella protothecoides.</title>
        <authorList>
            <person name="Vogler B.W."/>
            <person name="Starkenburg S.R."/>
            <person name="Sudasinghe N."/>
            <person name="Schambach J.Y."/>
            <person name="Rollin J.A."/>
            <person name="Pattathil S."/>
            <person name="Barry A.N."/>
        </authorList>
    </citation>
    <scope>NUCLEOTIDE SEQUENCE [LARGE SCALE GENOMIC DNA]</scope>
    <source>
        <strain evidence="7">UTEX 25</strain>
    </source>
</reference>
<name>A0A3M7KUV1_AUXPR</name>
<feature type="coiled-coil region" evidence="3">
    <location>
        <begin position="277"/>
        <end position="311"/>
    </location>
</feature>
<gene>
    <name evidence="6" type="ORF">APUTEX25_002694</name>
</gene>
<dbReference type="PROSITE" id="PS50002">
    <property type="entry name" value="SH3"/>
    <property type="match status" value="1"/>
</dbReference>
<evidence type="ECO:0000256" key="3">
    <source>
        <dbReference type="SAM" id="Coils"/>
    </source>
</evidence>
<evidence type="ECO:0000313" key="7">
    <source>
        <dbReference type="Proteomes" id="UP000279271"/>
    </source>
</evidence>
<comment type="caution">
    <text evidence="6">The sequence shown here is derived from an EMBL/GenBank/DDBJ whole genome shotgun (WGS) entry which is preliminary data.</text>
</comment>
<dbReference type="EMBL" id="QOKY01000184">
    <property type="protein sequence ID" value="RMZ54117.1"/>
    <property type="molecule type" value="Genomic_DNA"/>
</dbReference>
<dbReference type="AlphaFoldDB" id="A0A3M7KUV1"/>
<organism evidence="6 7">
    <name type="scientific">Auxenochlorella protothecoides</name>
    <name type="common">Green microalga</name>
    <name type="synonym">Chlorella protothecoides</name>
    <dbReference type="NCBI Taxonomy" id="3075"/>
    <lineage>
        <taxon>Eukaryota</taxon>
        <taxon>Viridiplantae</taxon>
        <taxon>Chlorophyta</taxon>
        <taxon>core chlorophytes</taxon>
        <taxon>Trebouxiophyceae</taxon>
        <taxon>Chlorellales</taxon>
        <taxon>Chlorellaceae</taxon>
        <taxon>Auxenochlorella</taxon>
    </lineage>
</organism>
<feature type="region of interest" description="Disordered" evidence="4">
    <location>
        <begin position="167"/>
        <end position="211"/>
    </location>
</feature>
<accession>A0A3M7KUV1</accession>
<evidence type="ECO:0000256" key="1">
    <source>
        <dbReference type="ARBA" id="ARBA00022443"/>
    </source>
</evidence>
<evidence type="ECO:0000256" key="4">
    <source>
        <dbReference type="SAM" id="MobiDB-lite"/>
    </source>
</evidence>
<dbReference type="SUPFAM" id="SSF50044">
    <property type="entry name" value="SH3-domain"/>
    <property type="match status" value="1"/>
</dbReference>
<dbReference type="InterPro" id="IPR036028">
    <property type="entry name" value="SH3-like_dom_sf"/>
</dbReference>
<protein>
    <recommendedName>
        <fullName evidence="5">SH3 domain-containing protein</fullName>
    </recommendedName>
</protein>
<feature type="coiled-coil region" evidence="3">
    <location>
        <begin position="32"/>
        <end position="73"/>
    </location>
</feature>
<dbReference type="InterPro" id="IPR001452">
    <property type="entry name" value="SH3_domain"/>
</dbReference>
<keyword evidence="1 2" id="KW-0728">SH3 domain</keyword>
<sequence>MTSSSPDMALVKAASRARQDQGVQLYEVQEQVAGLQASLSRLQASAAQAAQERSREEVALQQAEAELASAKRAHAERDGGTAALRAALAATELARAKASEVDAILSGGSEDVSLGLASQFSPVLADKNREVEDLLAGRTAPEASPWGNGASAGAGSDAAVFETFGTTRASGGSPDATPRFGTGTFPPLEPTPEETEAGEGGWAAAGPPAGAPHGPRIATVAHMFIADYSQPDELSVFEGDAVEVLEESEGWALVKDPSGAQGLAQASQLQTVQNQSADTLRRTLAELARGAKQAQREARALEAAAPGHRERAERARRAAALARGRCAGLRSACAELAVENGDVAFQFRVAVLWTAAAQRGCSGTTPRGWTEAGARLEAVCDRLHALCGCMDGLLAGIGQSTPGLVTAHALIRLALTGQRWRPSDPECVDANDGTMAAAVYRDATSAVGSRLKALGVGVGTDQPLGLSNVLHQLTVASQADDKASKASLASALRLLFLFEHLSPEAGASLARLLPAQGEDVRLVKPLSHLAGLYLSGNSAGTPTLFDPATSEGTWE</sequence>
<evidence type="ECO:0000256" key="2">
    <source>
        <dbReference type="PROSITE-ProRule" id="PRU00192"/>
    </source>
</evidence>